<dbReference type="InterPro" id="IPR016181">
    <property type="entry name" value="Acyl_CoA_acyltransferase"/>
</dbReference>
<dbReference type="Pfam" id="PF13302">
    <property type="entry name" value="Acetyltransf_3"/>
    <property type="match status" value="1"/>
</dbReference>
<comment type="caution">
    <text evidence="2">The sequence shown here is derived from an EMBL/GenBank/DDBJ whole genome shotgun (WGS) entry which is preliminary data.</text>
</comment>
<dbReference type="Gene3D" id="3.40.630.30">
    <property type="match status" value="1"/>
</dbReference>
<accession>A0A942Z9F4</accession>
<dbReference type="PANTHER" id="PTHR43415:SF3">
    <property type="entry name" value="GNAT-FAMILY ACETYLTRANSFERASE"/>
    <property type="match status" value="1"/>
</dbReference>
<name>A0A942Z9F4_9FIRM</name>
<dbReference type="PANTHER" id="PTHR43415">
    <property type="entry name" value="SPERMIDINE N(1)-ACETYLTRANSFERASE"/>
    <property type="match status" value="1"/>
</dbReference>
<evidence type="ECO:0000313" key="3">
    <source>
        <dbReference type="Proteomes" id="UP000724672"/>
    </source>
</evidence>
<dbReference type="AlphaFoldDB" id="A0A942Z9F4"/>
<protein>
    <submittedName>
        <fullName evidence="2">GNAT family N-acetyltransferase</fullName>
    </submittedName>
</protein>
<keyword evidence="3" id="KW-1185">Reference proteome</keyword>
<proteinExistence type="predicted"/>
<dbReference type="InterPro" id="IPR000182">
    <property type="entry name" value="GNAT_dom"/>
</dbReference>
<dbReference type="RefSeq" id="WP_203366741.1">
    <property type="nucleotide sequence ID" value="NZ_WSFT01000037.1"/>
</dbReference>
<reference evidence="2" key="1">
    <citation type="submission" date="2019-12" db="EMBL/GenBank/DDBJ databases">
        <title>Clostridiaceae gen. nov. sp. nov., isolated from sediment in Xinjiang, China.</title>
        <authorList>
            <person name="Zhang R."/>
        </authorList>
    </citation>
    <scope>NUCLEOTIDE SEQUENCE</scope>
    <source>
        <strain evidence="2">D2Q-11</strain>
    </source>
</reference>
<dbReference type="Proteomes" id="UP000724672">
    <property type="component" value="Unassembled WGS sequence"/>
</dbReference>
<evidence type="ECO:0000259" key="1">
    <source>
        <dbReference type="PROSITE" id="PS51186"/>
    </source>
</evidence>
<dbReference type="EMBL" id="WSFT01000037">
    <property type="protein sequence ID" value="MBS4538820.1"/>
    <property type="molecule type" value="Genomic_DNA"/>
</dbReference>
<dbReference type="GO" id="GO:0016747">
    <property type="term" value="F:acyltransferase activity, transferring groups other than amino-acyl groups"/>
    <property type="evidence" value="ECO:0007669"/>
    <property type="project" value="InterPro"/>
</dbReference>
<sequence length="181" mass="21392">MLLGNRVFLRGMEEKDIPHKVKWINDNEVRKTLNFDYPISEISTKQWLNKITSDNSRKEFIICLLESEKPIGYTGLLDINNKSSKAEMYIGIGEKEYWGKGYAKESRKVLLEYAFMEIGLNKIYTYNWVNNEKIIGLNKKLGFQIEGILRKDIFSHGEFRDRIIMGILRNEYIENFHNNEK</sequence>
<dbReference type="SUPFAM" id="SSF55729">
    <property type="entry name" value="Acyl-CoA N-acyltransferases (Nat)"/>
    <property type="match status" value="1"/>
</dbReference>
<organism evidence="2 3">
    <name type="scientific">Anaeromonas frigoriresistens</name>
    <dbReference type="NCBI Taxonomy" id="2683708"/>
    <lineage>
        <taxon>Bacteria</taxon>
        <taxon>Bacillati</taxon>
        <taxon>Bacillota</taxon>
        <taxon>Tissierellia</taxon>
        <taxon>Tissierellales</taxon>
        <taxon>Thermohalobacteraceae</taxon>
        <taxon>Anaeromonas</taxon>
    </lineage>
</organism>
<feature type="domain" description="N-acetyltransferase" evidence="1">
    <location>
        <begin position="7"/>
        <end position="170"/>
    </location>
</feature>
<dbReference type="PROSITE" id="PS51186">
    <property type="entry name" value="GNAT"/>
    <property type="match status" value="1"/>
</dbReference>
<gene>
    <name evidence="2" type="ORF">GOQ27_10110</name>
</gene>
<evidence type="ECO:0000313" key="2">
    <source>
        <dbReference type="EMBL" id="MBS4538820.1"/>
    </source>
</evidence>